<reference evidence="1 2" key="1">
    <citation type="submission" date="2020-06" db="EMBL/GenBank/DDBJ databases">
        <title>Transcriptomic and genomic resources for Thalictrum thalictroides and T. hernandezii: Facilitating candidate gene discovery in an emerging model plant lineage.</title>
        <authorList>
            <person name="Arias T."/>
            <person name="Riano-Pachon D.M."/>
            <person name="Di Stilio V.S."/>
        </authorList>
    </citation>
    <scope>NUCLEOTIDE SEQUENCE [LARGE SCALE GENOMIC DNA]</scope>
    <source>
        <strain evidence="2">cv. WT478/WT964</strain>
        <tissue evidence="1">Leaves</tissue>
    </source>
</reference>
<dbReference type="AlphaFoldDB" id="A0A7J6VS31"/>
<dbReference type="OrthoDB" id="40334at2759"/>
<evidence type="ECO:0000313" key="1">
    <source>
        <dbReference type="EMBL" id="KAF5187378.1"/>
    </source>
</evidence>
<sequence length="101" mass="11273">MLFLQGKDQLFIPQVLRADTFIKGIVAAEPAEPRLCDCIQPPPIVDDVSPYSAIENISVQKLTLEYKTGMERLVKRKTPPMKASGLCRDKPPILLSIRRPG</sequence>
<dbReference type="Proteomes" id="UP000554482">
    <property type="component" value="Unassembled WGS sequence"/>
</dbReference>
<evidence type="ECO:0000313" key="2">
    <source>
        <dbReference type="Proteomes" id="UP000554482"/>
    </source>
</evidence>
<name>A0A7J6VS31_THATH</name>
<gene>
    <name evidence="1" type="ORF">FRX31_023035</name>
</gene>
<organism evidence="1 2">
    <name type="scientific">Thalictrum thalictroides</name>
    <name type="common">Rue-anemone</name>
    <name type="synonym">Anemone thalictroides</name>
    <dbReference type="NCBI Taxonomy" id="46969"/>
    <lineage>
        <taxon>Eukaryota</taxon>
        <taxon>Viridiplantae</taxon>
        <taxon>Streptophyta</taxon>
        <taxon>Embryophyta</taxon>
        <taxon>Tracheophyta</taxon>
        <taxon>Spermatophyta</taxon>
        <taxon>Magnoliopsida</taxon>
        <taxon>Ranunculales</taxon>
        <taxon>Ranunculaceae</taxon>
        <taxon>Thalictroideae</taxon>
        <taxon>Thalictrum</taxon>
    </lineage>
</organism>
<proteinExistence type="predicted"/>
<dbReference type="EMBL" id="JABWDY010028061">
    <property type="protein sequence ID" value="KAF5187378.1"/>
    <property type="molecule type" value="Genomic_DNA"/>
</dbReference>
<protein>
    <submittedName>
        <fullName evidence="1">Uncharacterized protein</fullName>
    </submittedName>
</protein>
<accession>A0A7J6VS31</accession>
<comment type="caution">
    <text evidence="1">The sequence shown here is derived from an EMBL/GenBank/DDBJ whole genome shotgun (WGS) entry which is preliminary data.</text>
</comment>
<keyword evidence="2" id="KW-1185">Reference proteome</keyword>